<keyword evidence="1" id="KW-0812">Transmembrane</keyword>
<evidence type="ECO:0000313" key="2">
    <source>
        <dbReference type="EMBL" id="KKR11505.1"/>
    </source>
</evidence>
<feature type="transmembrane region" description="Helical" evidence="1">
    <location>
        <begin position="136"/>
        <end position="153"/>
    </location>
</feature>
<dbReference type="STRING" id="1618550.UT39_C0006G0011"/>
<evidence type="ECO:0000256" key="1">
    <source>
        <dbReference type="SAM" id="Phobius"/>
    </source>
</evidence>
<comment type="caution">
    <text evidence="2">The sequence shown here is derived from an EMBL/GenBank/DDBJ whole genome shotgun (WGS) entry which is preliminary data.</text>
</comment>
<feature type="transmembrane region" description="Helical" evidence="1">
    <location>
        <begin position="303"/>
        <end position="320"/>
    </location>
</feature>
<feature type="transmembrane region" description="Helical" evidence="1">
    <location>
        <begin position="234"/>
        <end position="253"/>
    </location>
</feature>
<feature type="transmembrane region" description="Helical" evidence="1">
    <location>
        <begin position="180"/>
        <end position="197"/>
    </location>
</feature>
<feature type="transmembrane region" description="Helical" evidence="1">
    <location>
        <begin position="86"/>
        <end position="104"/>
    </location>
</feature>
<keyword evidence="1" id="KW-1133">Transmembrane helix</keyword>
<feature type="transmembrane region" description="Helical" evidence="1">
    <location>
        <begin position="265"/>
        <end position="283"/>
    </location>
</feature>
<feature type="transmembrane region" description="Helical" evidence="1">
    <location>
        <begin position="209"/>
        <end position="228"/>
    </location>
</feature>
<feature type="transmembrane region" description="Helical" evidence="1">
    <location>
        <begin position="354"/>
        <end position="376"/>
    </location>
</feature>
<feature type="transmembrane region" description="Helical" evidence="1">
    <location>
        <begin position="325"/>
        <end position="342"/>
    </location>
</feature>
<feature type="transmembrane region" description="Helical" evidence="1">
    <location>
        <begin position="12"/>
        <end position="33"/>
    </location>
</feature>
<sequence length="516" mass="59949">MDKKTINKIAKYFFLLSFFFYLYTIFLFIIGSYEVDIFDGSLRILSKIYIVRGLTPYRDFSVVYPPGIFLVFGKIFPYLSIIQNNIIQSLFYILLTTSILLMLGFRNRKTVGLYCQLAIVILFISAVIRIFESSEAFSLLLLLLNVLLLLNYIKRQSIKPLFFAFAVTFASVWFRWDWMLFLHGLYFLIFISFRLTTKKNAFVLVTLFRYIRLSLLAYLLSLSLLLFYLQKLNVLKSAIDFIFVIPVFLTTSYRDLPLPIPKHPLRPEILIYLCIVIYVYLLIRSSKKIAISSLGNQHLSKLLSSVILLSYPLVFVLYAIGRSDWLHAVPLWFAVSIIWVLLNKSLNLFSQTKLFIILLTFLPLAAWYVKVSYILVPRYNFARYQIDLQTSDCRRLTNNVPGKSIFVGRLSYDKFLWNNASLYLVRSDLKPASSFITEEPGIHNSCKYGKIIAGELQVSQKPMLAVLAKKPQEPENKKTREMKSCGQIERYLQSNDFTKIGSCQSLGEDYEVRLYN</sequence>
<name>A0A0G0QM87_9BACT</name>
<evidence type="ECO:0000313" key="3">
    <source>
        <dbReference type="Proteomes" id="UP000034246"/>
    </source>
</evidence>
<evidence type="ECO:0008006" key="4">
    <source>
        <dbReference type="Google" id="ProtNLM"/>
    </source>
</evidence>
<dbReference type="Proteomes" id="UP000034246">
    <property type="component" value="Unassembled WGS sequence"/>
</dbReference>
<reference evidence="2 3" key="1">
    <citation type="journal article" date="2015" name="Nature">
        <title>rRNA introns, odd ribosomes, and small enigmatic genomes across a large radiation of phyla.</title>
        <authorList>
            <person name="Brown C.T."/>
            <person name="Hug L.A."/>
            <person name="Thomas B.C."/>
            <person name="Sharon I."/>
            <person name="Castelle C.J."/>
            <person name="Singh A."/>
            <person name="Wilkins M.J."/>
            <person name="Williams K.H."/>
            <person name="Banfield J.F."/>
        </authorList>
    </citation>
    <scope>NUCLEOTIDE SEQUENCE [LARGE SCALE GENOMIC DNA]</scope>
</reference>
<dbReference type="AlphaFoldDB" id="A0A0G0QM87"/>
<organism evidence="2 3">
    <name type="scientific">Candidatus Woesebacteria bacterium GW2011_GWA1_39_21</name>
    <dbReference type="NCBI Taxonomy" id="1618550"/>
    <lineage>
        <taxon>Bacteria</taxon>
        <taxon>Candidatus Woeseibacteriota</taxon>
    </lineage>
</organism>
<proteinExistence type="predicted"/>
<dbReference type="EMBL" id="LBWP01000006">
    <property type="protein sequence ID" value="KKR11505.1"/>
    <property type="molecule type" value="Genomic_DNA"/>
</dbReference>
<feature type="transmembrane region" description="Helical" evidence="1">
    <location>
        <begin position="111"/>
        <end position="130"/>
    </location>
</feature>
<gene>
    <name evidence="2" type="ORF">UT39_C0006G0011</name>
</gene>
<accession>A0A0G0QM87</accession>
<protein>
    <recommendedName>
        <fullName evidence="4">Glycosyltransferase RgtA/B/C/D-like domain-containing protein</fullName>
    </recommendedName>
</protein>
<keyword evidence="1" id="KW-0472">Membrane</keyword>